<dbReference type="Proteomes" id="UP000324222">
    <property type="component" value="Unassembled WGS sequence"/>
</dbReference>
<name>A0A5B7GB04_PORTR</name>
<evidence type="ECO:0000313" key="2">
    <source>
        <dbReference type="EMBL" id="MPC57251.1"/>
    </source>
</evidence>
<dbReference type="AlphaFoldDB" id="A0A5B7GB04"/>
<protein>
    <submittedName>
        <fullName evidence="2">Uncharacterized protein</fullName>
    </submittedName>
</protein>
<dbReference type="EMBL" id="VSRR010014627">
    <property type="protein sequence ID" value="MPC57251.1"/>
    <property type="molecule type" value="Genomic_DNA"/>
</dbReference>
<keyword evidence="3" id="KW-1185">Reference proteome</keyword>
<accession>A0A5B7GB04</accession>
<feature type="compositionally biased region" description="Basic and acidic residues" evidence="1">
    <location>
        <begin position="108"/>
        <end position="117"/>
    </location>
</feature>
<evidence type="ECO:0000256" key="1">
    <source>
        <dbReference type="SAM" id="MobiDB-lite"/>
    </source>
</evidence>
<feature type="region of interest" description="Disordered" evidence="1">
    <location>
        <begin position="1"/>
        <end position="23"/>
    </location>
</feature>
<comment type="caution">
    <text evidence="2">The sequence shown here is derived from an EMBL/GenBank/DDBJ whole genome shotgun (WGS) entry which is preliminary data.</text>
</comment>
<organism evidence="2 3">
    <name type="scientific">Portunus trituberculatus</name>
    <name type="common">Swimming crab</name>
    <name type="synonym">Neptunus trituberculatus</name>
    <dbReference type="NCBI Taxonomy" id="210409"/>
    <lineage>
        <taxon>Eukaryota</taxon>
        <taxon>Metazoa</taxon>
        <taxon>Ecdysozoa</taxon>
        <taxon>Arthropoda</taxon>
        <taxon>Crustacea</taxon>
        <taxon>Multicrustacea</taxon>
        <taxon>Malacostraca</taxon>
        <taxon>Eumalacostraca</taxon>
        <taxon>Eucarida</taxon>
        <taxon>Decapoda</taxon>
        <taxon>Pleocyemata</taxon>
        <taxon>Brachyura</taxon>
        <taxon>Eubrachyura</taxon>
        <taxon>Portunoidea</taxon>
        <taxon>Portunidae</taxon>
        <taxon>Portuninae</taxon>
        <taxon>Portunus</taxon>
    </lineage>
</organism>
<reference evidence="2 3" key="1">
    <citation type="submission" date="2019-05" db="EMBL/GenBank/DDBJ databases">
        <title>Another draft genome of Portunus trituberculatus and its Hox gene families provides insights of decapod evolution.</title>
        <authorList>
            <person name="Jeong J.-H."/>
            <person name="Song I."/>
            <person name="Kim S."/>
            <person name="Choi T."/>
            <person name="Kim D."/>
            <person name="Ryu S."/>
            <person name="Kim W."/>
        </authorList>
    </citation>
    <scope>NUCLEOTIDE SEQUENCE [LARGE SCALE GENOMIC DNA]</scope>
    <source>
        <tissue evidence="2">Muscle</tissue>
    </source>
</reference>
<feature type="region of interest" description="Disordered" evidence="1">
    <location>
        <begin position="67"/>
        <end position="117"/>
    </location>
</feature>
<sequence length="117" mass="13071">MAGMEDWEERDKRGSPKKIRGGTHISIKLGINVRAVARVCGKYHPSIDHRENYRAGIWSSFAANCYSSPDRLPGDQRPNTKGRRGQNDTPLGPYEDDQSGSNAISGQARKDDRTRTK</sequence>
<gene>
    <name evidence="2" type="ORF">E2C01_051229</name>
</gene>
<proteinExistence type="predicted"/>
<evidence type="ECO:0000313" key="3">
    <source>
        <dbReference type="Proteomes" id="UP000324222"/>
    </source>
</evidence>